<accession>A0A226D1X6</accession>
<name>A0A226D1X6_FOLCA</name>
<organism evidence="3 4">
    <name type="scientific">Folsomia candida</name>
    <name type="common">Springtail</name>
    <dbReference type="NCBI Taxonomy" id="158441"/>
    <lineage>
        <taxon>Eukaryota</taxon>
        <taxon>Metazoa</taxon>
        <taxon>Ecdysozoa</taxon>
        <taxon>Arthropoda</taxon>
        <taxon>Hexapoda</taxon>
        <taxon>Collembola</taxon>
        <taxon>Entomobryomorpha</taxon>
        <taxon>Isotomoidea</taxon>
        <taxon>Isotomidae</taxon>
        <taxon>Proisotominae</taxon>
        <taxon>Folsomia</taxon>
    </lineage>
</organism>
<dbReference type="Proteomes" id="UP000198287">
    <property type="component" value="Unassembled WGS sequence"/>
</dbReference>
<sequence length="635" mass="70959">MTSTGFIWDSQMLEHKCLWDTEHPERPERITSVIARCQELGLLNRCKILAPRKATEAEIAAVHSPAQFGTLDKICSSNNNNMGKFEQLELEAAASKYDSVYFHPSTCDSALLASGSAIELTQNILDDKIRNGMASIRPPGHHAMESTFSGYCFFNNVAIAARQALASGRAKRILIVDWDVHHGQGTQQLFYDDPRSLNLIMPQLHKLNSRSSYKMRNRKNYKESKNWGPTTPYVRIERMFFVRVFYISTHRYENGLFWPNLKESNYNWIGDGEGIGFNCNIPLNKIGMGNTEFWHQILLPLAFQFNPDLVLISAGFDSALNDPKPIADPMPELVETLLNCMTVLQSHWTLGLGLKESKQGADLCVHVPTLRYDYVPVQLDKYPTRDGNPVTSFEECSPHDDRLNQLILTTNLAVPSSKLGIAFSVAANYDSSPKFKQSLSITGEIQIGLEPELKFSRPSGLMAAIVGGQCTSGIAIMSKVETIEVCKYAMDVLKLARILFIDWNGESDIAKGTLLKNPRVLYVSMRETSCQLTSGINFRWVENNNDDVSDANYLAALASVILPIAYEWCPDLILVAGPEEGREGGYGFCALPTSPAGFSKWQSIFGFEFTEQCLLPTLCRAVFGKATTEFFQQQC</sequence>
<dbReference type="PANTHER" id="PTHR10625:SF38">
    <property type="entry name" value="HISTONE DEACETYLASE 6, ISOFORM G"/>
    <property type="match status" value="1"/>
</dbReference>
<evidence type="ECO:0000259" key="2">
    <source>
        <dbReference type="Pfam" id="PF00850"/>
    </source>
</evidence>
<dbReference type="SUPFAM" id="SSF52768">
    <property type="entry name" value="Arginase/deacetylase"/>
    <property type="match status" value="2"/>
</dbReference>
<dbReference type="InterPro" id="IPR023801">
    <property type="entry name" value="His_deacetylse_dom"/>
</dbReference>
<dbReference type="GO" id="GO:0040029">
    <property type="term" value="P:epigenetic regulation of gene expression"/>
    <property type="evidence" value="ECO:0007669"/>
    <property type="project" value="TreeGrafter"/>
</dbReference>
<evidence type="ECO:0000256" key="1">
    <source>
        <dbReference type="ARBA" id="ARBA00048287"/>
    </source>
</evidence>
<dbReference type="EMBL" id="LNIX01000040">
    <property type="protein sequence ID" value="OXA39173.1"/>
    <property type="molecule type" value="Genomic_DNA"/>
</dbReference>
<dbReference type="PANTHER" id="PTHR10625">
    <property type="entry name" value="HISTONE DEACETYLASE HDAC1-RELATED"/>
    <property type="match status" value="1"/>
</dbReference>
<dbReference type="Gene3D" id="3.40.800.20">
    <property type="entry name" value="Histone deacetylase domain"/>
    <property type="match status" value="2"/>
</dbReference>
<dbReference type="AlphaFoldDB" id="A0A226D1X6"/>
<dbReference type="STRING" id="158441.A0A226D1X6"/>
<gene>
    <name evidence="3" type="ORF">Fcan01_26063</name>
</gene>
<feature type="domain" description="Histone deacetylase" evidence="2">
    <location>
        <begin position="23"/>
        <end position="198"/>
    </location>
</feature>
<reference evidence="3 4" key="1">
    <citation type="submission" date="2015-12" db="EMBL/GenBank/DDBJ databases">
        <title>The genome of Folsomia candida.</title>
        <authorList>
            <person name="Faddeeva A."/>
            <person name="Derks M.F."/>
            <person name="Anvar Y."/>
            <person name="Smit S."/>
            <person name="Van Straalen N."/>
            <person name="Roelofs D."/>
        </authorList>
    </citation>
    <scope>NUCLEOTIDE SEQUENCE [LARGE SCALE GENOMIC DNA]</scope>
    <source>
        <strain evidence="3 4">VU population</strain>
        <tissue evidence="3">Whole body</tissue>
    </source>
</reference>
<dbReference type="InterPro" id="IPR023696">
    <property type="entry name" value="Ureohydrolase_dom_sf"/>
</dbReference>
<comment type="caution">
    <text evidence="3">The sequence shown here is derived from an EMBL/GenBank/DDBJ whole genome shotgun (WGS) entry which is preliminary data.</text>
</comment>
<feature type="domain" description="Histone deacetylase" evidence="2">
    <location>
        <begin position="243"/>
        <end position="324"/>
    </location>
</feature>
<dbReference type="GO" id="GO:0141221">
    <property type="term" value="F:histone deacetylase activity, hydrolytic mechanism"/>
    <property type="evidence" value="ECO:0007669"/>
    <property type="project" value="UniProtKB-EC"/>
</dbReference>
<protein>
    <submittedName>
        <fullName evidence="3">Histone deacetylase 10</fullName>
    </submittedName>
</protein>
<dbReference type="Pfam" id="PF00850">
    <property type="entry name" value="Hist_deacetyl"/>
    <property type="match status" value="2"/>
</dbReference>
<proteinExistence type="predicted"/>
<keyword evidence="4" id="KW-1185">Reference proteome</keyword>
<dbReference type="GO" id="GO:0000118">
    <property type="term" value="C:histone deacetylase complex"/>
    <property type="evidence" value="ECO:0007669"/>
    <property type="project" value="TreeGrafter"/>
</dbReference>
<evidence type="ECO:0000313" key="4">
    <source>
        <dbReference type="Proteomes" id="UP000198287"/>
    </source>
</evidence>
<dbReference type="InterPro" id="IPR000286">
    <property type="entry name" value="HDACs"/>
</dbReference>
<dbReference type="InterPro" id="IPR037138">
    <property type="entry name" value="His_deacetylse_dom_sf"/>
</dbReference>
<comment type="catalytic activity">
    <reaction evidence="1">
        <text>N(6)-acetyl-L-lysyl-[histone] + H2O = L-lysyl-[histone] + acetate</text>
        <dbReference type="Rhea" id="RHEA:58196"/>
        <dbReference type="Rhea" id="RHEA-COMP:9845"/>
        <dbReference type="Rhea" id="RHEA-COMP:11338"/>
        <dbReference type="ChEBI" id="CHEBI:15377"/>
        <dbReference type="ChEBI" id="CHEBI:29969"/>
        <dbReference type="ChEBI" id="CHEBI:30089"/>
        <dbReference type="ChEBI" id="CHEBI:61930"/>
        <dbReference type="EC" id="3.5.1.98"/>
    </reaction>
</comment>
<dbReference type="PRINTS" id="PR01270">
    <property type="entry name" value="HDASUPER"/>
</dbReference>
<evidence type="ECO:0000313" key="3">
    <source>
        <dbReference type="EMBL" id="OXA39173.1"/>
    </source>
</evidence>
<dbReference type="OrthoDB" id="424012at2759"/>